<keyword evidence="2" id="KW-0560">Oxidoreductase</keyword>
<dbReference type="InterPro" id="IPR043143">
    <property type="entry name" value="Mal/L-sulf/L-lact_DH-like_NADP"/>
</dbReference>
<dbReference type="Proteomes" id="UP001301442">
    <property type="component" value="Chromosome"/>
</dbReference>
<dbReference type="SUPFAM" id="SSF89733">
    <property type="entry name" value="L-sulfolactate dehydrogenase-like"/>
    <property type="match status" value="1"/>
</dbReference>
<evidence type="ECO:0000313" key="4">
    <source>
        <dbReference type="Proteomes" id="UP001301442"/>
    </source>
</evidence>
<dbReference type="RefSeq" id="WP_348395634.1">
    <property type="nucleotide sequence ID" value="NZ_CP136600.1"/>
</dbReference>
<evidence type="ECO:0000256" key="1">
    <source>
        <dbReference type="ARBA" id="ARBA00006056"/>
    </source>
</evidence>
<comment type="similarity">
    <text evidence="1">Belongs to the LDH2/MDH2 oxidoreductase family.</text>
</comment>
<dbReference type="InterPro" id="IPR043144">
    <property type="entry name" value="Mal/L-sulf/L-lact_DH-like_ah"/>
</dbReference>
<dbReference type="InterPro" id="IPR036111">
    <property type="entry name" value="Mal/L-sulfo/L-lacto_DH-like_sf"/>
</dbReference>
<accession>A0ABZ0GLP5</accession>
<keyword evidence="4" id="KW-1185">Reference proteome</keyword>
<sequence>MSSNLTQTENVNFLEYAIKRIAMAKGMTETHATCIADAICFAHIQGKLNQGLGVYECIELAFQTGALDVNSIPSIVNEDSNWAVFDGKKSSGYYALTLMAQCAIEKARTTGISIVFGSNHNDAGSFAKYVYMAYEQGMVGMASNNTVPLAAPYGGMENKLSCPPFDAIIPSGEKPPIWTSTKFAEFYDADIAEAVLFDKPMKGKWLIDPKSGELTDDAKSFARPIPGFGRVMDYSCGGQIETPRTYALNMWNEALTSIINPLGIPSTSMPSIEEFEHAEEPIPSVGGSYFICINPAVFGSLEQVKQKSDDYVSAIKSSKARPEHKIRVPGEAGYVNITTGNKQVEVLTSHWQPFFENIASGYDITEQQLRDEFNRLSLNS</sequence>
<dbReference type="Pfam" id="PF02615">
    <property type="entry name" value="Ldh_2"/>
    <property type="match status" value="1"/>
</dbReference>
<evidence type="ECO:0000256" key="2">
    <source>
        <dbReference type="ARBA" id="ARBA00023002"/>
    </source>
</evidence>
<dbReference type="Gene3D" id="1.10.1530.10">
    <property type="match status" value="1"/>
</dbReference>
<proteinExistence type="inferred from homology"/>
<dbReference type="EMBL" id="CP136600">
    <property type="protein sequence ID" value="WOH36822.1"/>
    <property type="molecule type" value="Genomic_DNA"/>
</dbReference>
<dbReference type="PANTHER" id="PTHR11091:SF0">
    <property type="entry name" value="MALATE DEHYDROGENASE"/>
    <property type="match status" value="1"/>
</dbReference>
<protein>
    <submittedName>
        <fullName evidence="3">Ldh family oxidoreductase</fullName>
    </submittedName>
</protein>
<dbReference type="Gene3D" id="3.30.1370.60">
    <property type="entry name" value="Hypothetical oxidoreductase yiak, domain 2"/>
    <property type="match status" value="1"/>
</dbReference>
<reference evidence="3 4" key="1">
    <citation type="submission" date="2023-09" db="EMBL/GenBank/DDBJ databases">
        <authorList>
            <person name="Qi X."/>
        </authorList>
    </citation>
    <scope>NUCLEOTIDE SEQUENCE [LARGE SCALE GENOMIC DNA]</scope>
    <source>
        <strain evidence="3 4">S1-1</strain>
    </source>
</reference>
<gene>
    <name evidence="3" type="ORF">RI844_15805</name>
</gene>
<dbReference type="InterPro" id="IPR003767">
    <property type="entry name" value="Malate/L-lactate_DH-like"/>
</dbReference>
<dbReference type="PANTHER" id="PTHR11091">
    <property type="entry name" value="OXIDOREDUCTASE-RELATED"/>
    <property type="match status" value="1"/>
</dbReference>
<evidence type="ECO:0000313" key="3">
    <source>
        <dbReference type="EMBL" id="WOH36822.1"/>
    </source>
</evidence>
<name>A0ABZ0GLP5_9GAMM</name>
<organism evidence="3 4">
    <name type="scientific">Thalassotalea fonticola</name>
    <dbReference type="NCBI Taxonomy" id="3065649"/>
    <lineage>
        <taxon>Bacteria</taxon>
        <taxon>Pseudomonadati</taxon>
        <taxon>Pseudomonadota</taxon>
        <taxon>Gammaproteobacteria</taxon>
        <taxon>Alteromonadales</taxon>
        <taxon>Colwelliaceae</taxon>
        <taxon>Thalassotalea</taxon>
    </lineage>
</organism>